<proteinExistence type="predicted"/>
<protein>
    <submittedName>
        <fullName evidence="2">GTPase activating protein, putative</fullName>
    </submittedName>
</protein>
<evidence type="ECO:0000313" key="2">
    <source>
        <dbReference type="EMBL" id="ELR13599.1"/>
    </source>
</evidence>
<dbReference type="InterPro" id="IPR008936">
    <property type="entry name" value="Rho_GTPase_activation_prot"/>
</dbReference>
<dbReference type="GO" id="GO:0046580">
    <property type="term" value="P:negative regulation of Ras protein signal transduction"/>
    <property type="evidence" value="ECO:0007669"/>
    <property type="project" value="TreeGrafter"/>
</dbReference>
<dbReference type="GeneID" id="14914199"/>
<organism evidence="2 3">
    <name type="scientific">Acanthamoeba castellanii (strain ATCC 30010 / Neff)</name>
    <dbReference type="NCBI Taxonomy" id="1257118"/>
    <lineage>
        <taxon>Eukaryota</taxon>
        <taxon>Amoebozoa</taxon>
        <taxon>Discosea</taxon>
        <taxon>Longamoebia</taxon>
        <taxon>Centramoebida</taxon>
        <taxon>Acanthamoebidae</taxon>
        <taxon>Acanthamoeba</taxon>
    </lineage>
</organism>
<evidence type="ECO:0000259" key="1">
    <source>
        <dbReference type="PROSITE" id="PS50018"/>
    </source>
</evidence>
<dbReference type="SUPFAM" id="SSF143885">
    <property type="entry name" value="RGC domain-like"/>
    <property type="match status" value="1"/>
</dbReference>
<dbReference type="PROSITE" id="PS50018">
    <property type="entry name" value="RAS_GTPASE_ACTIV_2"/>
    <property type="match status" value="1"/>
</dbReference>
<dbReference type="GO" id="GO:0005938">
    <property type="term" value="C:cell cortex"/>
    <property type="evidence" value="ECO:0007669"/>
    <property type="project" value="TreeGrafter"/>
</dbReference>
<dbReference type="GO" id="GO:0005096">
    <property type="term" value="F:GTPase activator activity"/>
    <property type="evidence" value="ECO:0007669"/>
    <property type="project" value="TreeGrafter"/>
</dbReference>
<dbReference type="Gene3D" id="1.10.506.10">
    <property type="entry name" value="GTPase Activation - p120gap, domain 1"/>
    <property type="match status" value="1"/>
</dbReference>
<dbReference type="OrthoDB" id="775356at2759"/>
<dbReference type="VEuPathDB" id="AmoebaDB:ACA1_037700"/>
<dbReference type="Proteomes" id="UP000011083">
    <property type="component" value="Unassembled WGS sequence"/>
</dbReference>
<reference evidence="2 3" key="1">
    <citation type="journal article" date="2013" name="Genome Biol.">
        <title>Genome of Acanthamoeba castellanii highlights extensive lateral gene transfer and early evolution of tyrosine kinase signaling.</title>
        <authorList>
            <person name="Clarke M."/>
            <person name="Lohan A.J."/>
            <person name="Liu B."/>
            <person name="Lagkouvardos I."/>
            <person name="Roy S."/>
            <person name="Zafar N."/>
            <person name="Bertelli C."/>
            <person name="Schilde C."/>
            <person name="Kianianmomeni A."/>
            <person name="Burglin T.R."/>
            <person name="Frech C."/>
            <person name="Turcotte B."/>
            <person name="Kopec K.O."/>
            <person name="Synnott J.M."/>
            <person name="Choo C."/>
            <person name="Paponov I."/>
            <person name="Finkler A."/>
            <person name="Soon Heng Tan C."/>
            <person name="Hutchins A.P."/>
            <person name="Weinmeier T."/>
            <person name="Rattei T."/>
            <person name="Chu J.S."/>
            <person name="Gimenez G."/>
            <person name="Irimia M."/>
            <person name="Rigden D.J."/>
            <person name="Fitzpatrick D.A."/>
            <person name="Lorenzo-Morales J."/>
            <person name="Bateman A."/>
            <person name="Chiu C.H."/>
            <person name="Tang P."/>
            <person name="Hegemann P."/>
            <person name="Fromm H."/>
            <person name="Raoult D."/>
            <person name="Greub G."/>
            <person name="Miranda-Saavedra D."/>
            <person name="Chen N."/>
            <person name="Nash P."/>
            <person name="Ginger M.L."/>
            <person name="Horn M."/>
            <person name="Schaap P."/>
            <person name="Caler L."/>
            <person name="Loftus B."/>
        </authorList>
    </citation>
    <scope>NUCLEOTIDE SEQUENCE [LARGE SCALE GENOMIC DNA]</scope>
    <source>
        <strain evidence="2 3">Neff</strain>
    </source>
</reference>
<dbReference type="PANTHER" id="PTHR14149">
    <property type="entry name" value="RAS GTPASE-ACTIVATING PROTEIN WITH IQ MOTIF"/>
    <property type="match status" value="1"/>
</dbReference>
<dbReference type="KEGG" id="acan:ACA1_037700"/>
<dbReference type="InterPro" id="IPR001936">
    <property type="entry name" value="RasGAP_dom"/>
</dbReference>
<sequence length="753" mass="86768">MDPPQEGYFYDRLNPSRQTRTYSVHSIIKIIKGQDQEKGDELASLQKSLYELKRDIALQSKRNFTLERDIRNLDKKISLLIRNRISVEEIMANSGDLSLMNKPNGQIKNKKEREAYGELFWLLQNDTKYIATLARLVNLGQIDNLLQTVMFTLYGNQYDEMEEHLLLSMFRTVLDAEFREATGIGSLLRANTALTRMMTTYTRRGPGQQYLKTTLTGVLSNLCSQSNLILEINPLKVYIEMINEYEIKTGQKSTLNRKVTAEEAAENPEARIAKLDQIAGEFIGALLSSTDHVPYGIRWICKQIRELVRRKFPEATREQVCGLIGGFYLLRFINPAIVTPQAFMLVENTLSANTRRNLTLLAKILQNLANNIKFGGVKEFYMEPLNVCIDKNKETLNEFLEGLTAVENLEQHLNLDKYLALERTNENMINISFNEMYFIHEMLHLHKNSLCVEDRDPLGALLDKMGPAPSQLPKKDNANIDLVLSDSFREEDVQINGKLTPEQMYAETKFLLFTIIKSLPEKEVNECATVEATLNAAWKWAKEHSDKHLLEKIKRIQKNCQDLVKVGYLKESDNYAQLRRDAVQELYNYEEQSKKARVLLERLDSVLKNVTNHQKFLEDQYEAYKKYLQDVTSKCGVQTSNGKTKKKKDKVKSGKEAGPFKFPYSQLEKDGIIKESSVPKEKKSNIAFYFSSSMPGVYKVVVKFRAVKVTDMELELADLLERQQENRLDYITEYLTFDVNLLLHLLNTHFVSK</sequence>
<dbReference type="Pfam" id="PF00616">
    <property type="entry name" value="RasGAP"/>
    <property type="match status" value="1"/>
</dbReference>
<dbReference type="OMA" id="AYMITLN"/>
<gene>
    <name evidence="2" type="ORF">ACA1_037700</name>
</gene>
<dbReference type="PANTHER" id="PTHR14149:SF17">
    <property type="entry name" value="GTPASE-ACTIVATING PROTEIN"/>
    <property type="match status" value="1"/>
</dbReference>
<keyword evidence="3" id="KW-1185">Reference proteome</keyword>
<name>L8GLC0_ACACF</name>
<feature type="domain" description="Ras-GAP" evidence="1">
    <location>
        <begin position="162"/>
        <end position="370"/>
    </location>
</feature>
<dbReference type="RefSeq" id="XP_004335612.1">
    <property type="nucleotide sequence ID" value="XM_004335564.1"/>
</dbReference>
<accession>L8GLC0</accession>
<evidence type="ECO:0000313" key="3">
    <source>
        <dbReference type="Proteomes" id="UP000011083"/>
    </source>
</evidence>
<dbReference type="Pfam" id="PF03836">
    <property type="entry name" value="RasGAP_C"/>
    <property type="match status" value="1"/>
</dbReference>
<dbReference type="SMART" id="SM00323">
    <property type="entry name" value="RasGAP"/>
    <property type="match status" value="1"/>
</dbReference>
<dbReference type="STRING" id="1257118.L8GLC0"/>
<dbReference type="InterPro" id="IPR000593">
    <property type="entry name" value="RasGAP_C"/>
</dbReference>
<dbReference type="SUPFAM" id="SSF48350">
    <property type="entry name" value="GTPase activation domain, GAP"/>
    <property type="match status" value="1"/>
</dbReference>
<dbReference type="EMBL" id="KB008087">
    <property type="protein sequence ID" value="ELR13599.1"/>
    <property type="molecule type" value="Genomic_DNA"/>
</dbReference>
<dbReference type="AlphaFoldDB" id="L8GLC0"/>